<name>A0A2K8Z3Q2_9BACT</name>
<gene>
    <name evidence="1" type="ORF">CWM47_23230</name>
</gene>
<dbReference type="KEGG" id="spir:CWM47_23230"/>
<reference evidence="1 2" key="1">
    <citation type="submission" date="2017-11" db="EMBL/GenBank/DDBJ databases">
        <title>Taxonomic description and genome sequences of Spirosoma HA7 sp. nov., isolated from pollen microhabitat of Corylus avellana.</title>
        <authorList>
            <person name="Ambika Manirajan B."/>
            <person name="Suarez C."/>
            <person name="Ratering S."/>
            <person name="Geissler-Plaum R."/>
            <person name="Cardinale M."/>
            <person name="Sylvia S."/>
        </authorList>
    </citation>
    <scope>NUCLEOTIDE SEQUENCE [LARGE SCALE GENOMIC DNA]</scope>
    <source>
        <strain evidence="1 2">HA7</strain>
    </source>
</reference>
<sequence>MAGSCVFIPAVMKLIYAVREVQRSVYNEKKIMYTQYMNAETVKKTSQKALNRLDDPRLDDIFKSGVIFPEKLAQANEFLAKHPLPKHLRRRKA</sequence>
<evidence type="ECO:0000313" key="1">
    <source>
        <dbReference type="EMBL" id="AUD04503.1"/>
    </source>
</evidence>
<evidence type="ECO:0000313" key="2">
    <source>
        <dbReference type="Proteomes" id="UP000232883"/>
    </source>
</evidence>
<dbReference type="Proteomes" id="UP000232883">
    <property type="component" value="Chromosome"/>
</dbReference>
<dbReference type="EMBL" id="CP025096">
    <property type="protein sequence ID" value="AUD04503.1"/>
    <property type="molecule type" value="Genomic_DNA"/>
</dbReference>
<keyword evidence="2" id="KW-1185">Reference proteome</keyword>
<proteinExistence type="predicted"/>
<accession>A0A2K8Z3Q2</accession>
<protein>
    <submittedName>
        <fullName evidence="1">Uncharacterized protein</fullName>
    </submittedName>
</protein>
<organism evidence="1 2">
    <name type="scientific">Spirosoma pollinicola</name>
    <dbReference type="NCBI Taxonomy" id="2057025"/>
    <lineage>
        <taxon>Bacteria</taxon>
        <taxon>Pseudomonadati</taxon>
        <taxon>Bacteroidota</taxon>
        <taxon>Cytophagia</taxon>
        <taxon>Cytophagales</taxon>
        <taxon>Cytophagaceae</taxon>
        <taxon>Spirosoma</taxon>
    </lineage>
</organism>
<dbReference type="AlphaFoldDB" id="A0A2K8Z3Q2"/>